<dbReference type="OrthoDB" id="5373165at2"/>
<name>A0A0K2X4R1_9HELI</name>
<evidence type="ECO:0000313" key="5">
    <source>
        <dbReference type="Proteomes" id="UP000041394"/>
    </source>
</evidence>
<dbReference type="EMBL" id="CDMN01000018">
    <property type="protein sequence ID" value="CRF43910.1"/>
    <property type="molecule type" value="Genomic_DNA"/>
</dbReference>
<evidence type="ECO:0000313" key="2">
    <source>
        <dbReference type="EMBL" id="CRF42195.1"/>
    </source>
</evidence>
<dbReference type="AlphaFoldDB" id="A0A0K2X4R1"/>
<dbReference type="EMBL" id="CDMH01000017">
    <property type="protein sequence ID" value="CRF42195.1"/>
    <property type="molecule type" value="Genomic_DNA"/>
</dbReference>
<protein>
    <submittedName>
        <fullName evidence="2">Uncharacterized protein</fullName>
    </submittedName>
</protein>
<sequence length="75" mass="8252">MDENDKAQTRRGALKKLGVLGVGALSSQSLLATMPERRFPDTDAGSSGVVVGKSNKKEVLYHKTPAWEIFYKSVW</sequence>
<keyword evidence="4" id="KW-1185">Reference proteome</keyword>
<reference evidence="5 6" key="3">
    <citation type="submission" date="2014-12" db="EMBL/GenBank/DDBJ databases">
        <authorList>
            <person name="Jaenicke S."/>
        </authorList>
    </citation>
    <scope>NUCLEOTIDE SEQUENCE [LARGE SCALE GENOMIC DNA]</scope>
</reference>
<reference evidence="4" key="2">
    <citation type="submission" date="2014-12" db="EMBL/GenBank/DDBJ databases">
        <authorList>
            <person name="Smet A."/>
        </authorList>
    </citation>
    <scope>NUCLEOTIDE SEQUENCE [LARGE SCALE GENOMIC DNA]</scope>
</reference>
<evidence type="ECO:0000313" key="4">
    <source>
        <dbReference type="Proteomes" id="UP000038622"/>
    </source>
</evidence>
<dbReference type="STRING" id="1578720.HAL011_09700"/>
<dbReference type="Proteomes" id="UP000041394">
    <property type="component" value="Unassembled WGS sequence"/>
</dbReference>
<evidence type="ECO:0000313" key="6">
    <source>
        <dbReference type="Proteomes" id="UP000045175"/>
    </source>
</evidence>
<dbReference type="RefSeq" id="WP_053940855.1">
    <property type="nucleotide sequence ID" value="NZ_BSCV01000022.1"/>
</dbReference>
<organism evidence="2 6">
    <name type="scientific">Helicobacter ailurogastricus</name>
    <dbReference type="NCBI Taxonomy" id="1578720"/>
    <lineage>
        <taxon>Bacteria</taxon>
        <taxon>Pseudomonadati</taxon>
        <taxon>Campylobacterota</taxon>
        <taxon>Epsilonproteobacteria</taxon>
        <taxon>Campylobacterales</taxon>
        <taxon>Helicobacteraceae</taxon>
        <taxon>Helicobacter</taxon>
    </lineage>
</organism>
<dbReference type="Proteomes" id="UP000045175">
    <property type="component" value="Unassembled WGS sequence"/>
</dbReference>
<proteinExistence type="predicted"/>
<gene>
    <name evidence="1" type="ORF">HAL011_09700</name>
    <name evidence="2" type="ORF">HAL013_03570</name>
    <name evidence="3" type="ORF">HAL09_04710</name>
</gene>
<evidence type="ECO:0000313" key="3">
    <source>
        <dbReference type="EMBL" id="CRF43910.1"/>
    </source>
</evidence>
<accession>A0A0K2X4R1</accession>
<dbReference type="EMBL" id="CDML01000034">
    <property type="protein sequence ID" value="CRF41183.1"/>
    <property type="molecule type" value="Genomic_DNA"/>
</dbReference>
<reference evidence="2" key="1">
    <citation type="submission" date="2014-12" db="EMBL/GenBank/DDBJ databases">
        <title>Whole genome sequences of four Staphylococcus schleiferi canine isolates.</title>
        <authorList>
            <person name="Misic A.M."/>
            <person name="Cain C."/>
            <person name="Morris D.O."/>
            <person name="Rankin S."/>
            <person name="Beiting D."/>
        </authorList>
    </citation>
    <scope>NUCLEOTIDE SEQUENCE</scope>
    <source>
        <strain evidence="1">ASB11</strain>
        <strain evidence="2">ASB13</strain>
        <strain evidence="3">ASB9</strain>
    </source>
</reference>
<evidence type="ECO:0000313" key="1">
    <source>
        <dbReference type="EMBL" id="CRF41183.1"/>
    </source>
</evidence>
<dbReference type="Proteomes" id="UP000038622">
    <property type="component" value="Unassembled WGS sequence"/>
</dbReference>